<accession>A0AAV9I6G5</accession>
<keyword evidence="6" id="KW-0479">Metal-binding</keyword>
<keyword evidence="8 15" id="KW-1133">Transmembrane helix</keyword>
<feature type="domain" description="Cytochrome b5 heme-binding" evidence="16">
    <location>
        <begin position="361"/>
        <end position="439"/>
    </location>
</feature>
<dbReference type="SUPFAM" id="SSF55856">
    <property type="entry name" value="Cytochrome b5-like heme/steroid binding domain"/>
    <property type="match status" value="1"/>
</dbReference>
<feature type="transmembrane region" description="Helical" evidence="15">
    <location>
        <begin position="234"/>
        <end position="253"/>
    </location>
</feature>
<dbReference type="AlphaFoldDB" id="A0AAV9I6G5"/>
<comment type="subcellular location">
    <subcellularLocation>
        <location evidence="1">Membrane</location>
        <topology evidence="1">Multi-pass membrane protein</topology>
    </subcellularLocation>
</comment>
<keyword evidence="3" id="KW-0444">Lipid biosynthesis</keyword>
<comment type="similarity">
    <text evidence="2">Belongs to the fatty acid desaturase type 1 family.</text>
</comment>
<keyword evidence="12 15" id="KW-0472">Membrane</keyword>
<dbReference type="InterPro" id="IPR036400">
    <property type="entry name" value="Cyt_B5-like_heme/steroid_sf"/>
</dbReference>
<gene>
    <name evidence="17" type="ORF">GAYE_PCTG10G0430</name>
</gene>
<feature type="transmembrane region" description="Helical" evidence="15">
    <location>
        <begin position="65"/>
        <end position="87"/>
    </location>
</feature>
<dbReference type="PANTHER" id="PTHR11351">
    <property type="entry name" value="ACYL-COA DESATURASE"/>
    <property type="match status" value="1"/>
</dbReference>
<evidence type="ECO:0000256" key="2">
    <source>
        <dbReference type="ARBA" id="ARBA00009295"/>
    </source>
</evidence>
<evidence type="ECO:0000256" key="7">
    <source>
        <dbReference type="ARBA" id="ARBA00022832"/>
    </source>
</evidence>
<dbReference type="GO" id="GO:0005789">
    <property type="term" value="C:endoplasmic reticulum membrane"/>
    <property type="evidence" value="ECO:0007669"/>
    <property type="project" value="TreeGrafter"/>
</dbReference>
<evidence type="ECO:0000256" key="1">
    <source>
        <dbReference type="ARBA" id="ARBA00004141"/>
    </source>
</evidence>
<dbReference type="PROSITE" id="PS50255">
    <property type="entry name" value="CYTOCHROME_B5_2"/>
    <property type="match status" value="1"/>
</dbReference>
<evidence type="ECO:0000256" key="10">
    <source>
        <dbReference type="ARBA" id="ARBA00023004"/>
    </source>
</evidence>
<evidence type="ECO:0000313" key="17">
    <source>
        <dbReference type="EMBL" id="KAK4522540.1"/>
    </source>
</evidence>
<evidence type="ECO:0000256" key="3">
    <source>
        <dbReference type="ARBA" id="ARBA00022516"/>
    </source>
</evidence>
<sequence>MSAAQVQSETSFKSRTVLPEFPPEPQKAHEDVEFDKDKGVVFEKVKKSKYMTDQELKLLPWHKRINWLSTAIIFTPLVCLCLGIPFVKLRWQTAVLFAVQYYLTGLGITGGYHRLWAHRSYRATWPVELVLALWGAAAFEGSARWWARNHRAHHRYVDSDKDPYAVHKGFWYAHLGWMVLKQDVRRAGRVDISDLNANKLLKFQHKYYLPIALTFGFVLPTAVAHFGWGDFWGALVYACFGRMFFVHQATFFINSMAHTFGSQTYSTEHSSYDSIITALFSFGEGYHNYHHEFPHDYRNGVMWYHFDPTKWTLRFLSWFGLVKRLVRFSKNEVKKARLQVEQQNLEKQMKQLDWGKPLESLPEMTWEDIEAQVEKGLYLVVIDGLVYNVTDFLPSHPGGRKILEFWNGRDASRAFNGEVYRHSKAARNLMAHIRYAKLVEKLQ</sequence>
<evidence type="ECO:0000256" key="13">
    <source>
        <dbReference type="ARBA" id="ARBA00023160"/>
    </source>
</evidence>
<feature type="compositionally biased region" description="Polar residues" evidence="14">
    <location>
        <begin position="1"/>
        <end position="14"/>
    </location>
</feature>
<feature type="transmembrane region" description="Helical" evidence="15">
    <location>
        <begin position="207"/>
        <end position="228"/>
    </location>
</feature>
<evidence type="ECO:0000256" key="12">
    <source>
        <dbReference type="ARBA" id="ARBA00023136"/>
    </source>
</evidence>
<keyword evidence="7" id="KW-0276">Fatty acid metabolism</keyword>
<dbReference type="InterPro" id="IPR005804">
    <property type="entry name" value="FA_desaturase_dom"/>
</dbReference>
<dbReference type="GO" id="GO:0020037">
    <property type="term" value="F:heme binding"/>
    <property type="evidence" value="ECO:0007669"/>
    <property type="project" value="InterPro"/>
</dbReference>
<dbReference type="InterPro" id="IPR015876">
    <property type="entry name" value="Acyl-CoA_DS"/>
</dbReference>
<evidence type="ECO:0000256" key="8">
    <source>
        <dbReference type="ARBA" id="ARBA00022989"/>
    </source>
</evidence>
<dbReference type="EMBL" id="JANCYU010000006">
    <property type="protein sequence ID" value="KAK4522540.1"/>
    <property type="molecule type" value="Genomic_DNA"/>
</dbReference>
<dbReference type="Gene3D" id="3.10.120.10">
    <property type="entry name" value="Cytochrome b5-like heme/steroid binding domain"/>
    <property type="match status" value="1"/>
</dbReference>
<reference evidence="17 18" key="1">
    <citation type="submission" date="2022-07" db="EMBL/GenBank/DDBJ databases">
        <title>Genome-wide signatures of adaptation to extreme environments.</title>
        <authorList>
            <person name="Cho C.H."/>
            <person name="Yoon H.S."/>
        </authorList>
    </citation>
    <scope>NUCLEOTIDE SEQUENCE [LARGE SCALE GENOMIC DNA]</scope>
    <source>
        <strain evidence="17 18">108.79 E11</strain>
    </source>
</reference>
<comment type="caution">
    <text evidence="17">The sequence shown here is derived from an EMBL/GenBank/DDBJ whole genome shotgun (WGS) entry which is preliminary data.</text>
</comment>
<keyword evidence="9" id="KW-0560">Oxidoreductase</keyword>
<dbReference type="PIRSF" id="PIRSF000345">
    <property type="entry name" value="OLE1"/>
    <property type="match status" value="1"/>
</dbReference>
<dbReference type="CDD" id="cd03505">
    <property type="entry name" value="Delta9-FADS-like"/>
    <property type="match status" value="1"/>
</dbReference>
<dbReference type="GO" id="GO:0006636">
    <property type="term" value="P:unsaturated fatty acid biosynthetic process"/>
    <property type="evidence" value="ECO:0007669"/>
    <property type="project" value="InterPro"/>
</dbReference>
<dbReference type="InterPro" id="IPR001522">
    <property type="entry name" value="FADS-1_CS"/>
</dbReference>
<dbReference type="GO" id="GO:0005506">
    <property type="term" value="F:iron ion binding"/>
    <property type="evidence" value="ECO:0007669"/>
    <property type="project" value="TreeGrafter"/>
</dbReference>
<dbReference type="PANTHER" id="PTHR11351:SF31">
    <property type="entry name" value="DESATURASE 1, ISOFORM A-RELATED"/>
    <property type="match status" value="1"/>
</dbReference>
<evidence type="ECO:0000313" key="18">
    <source>
        <dbReference type="Proteomes" id="UP001300502"/>
    </source>
</evidence>
<dbReference type="InterPro" id="IPR009160">
    <property type="entry name" value="Acyl-CoA_deSatase_haem/ster-bd"/>
</dbReference>
<keyword evidence="5 15" id="KW-0812">Transmembrane</keyword>
<feature type="region of interest" description="Disordered" evidence="14">
    <location>
        <begin position="1"/>
        <end position="28"/>
    </location>
</feature>
<evidence type="ECO:0000256" key="11">
    <source>
        <dbReference type="ARBA" id="ARBA00023098"/>
    </source>
</evidence>
<dbReference type="InterPro" id="IPR018506">
    <property type="entry name" value="Cyt_B5_heme-BS"/>
</dbReference>
<dbReference type="Pfam" id="PF00487">
    <property type="entry name" value="FA_desaturase"/>
    <property type="match status" value="1"/>
</dbReference>
<keyword evidence="11" id="KW-0443">Lipid metabolism</keyword>
<feature type="transmembrane region" description="Helical" evidence="15">
    <location>
        <begin position="94"/>
        <end position="113"/>
    </location>
</feature>
<evidence type="ECO:0000256" key="15">
    <source>
        <dbReference type="SAM" id="Phobius"/>
    </source>
</evidence>
<keyword evidence="4" id="KW-0349">Heme</keyword>
<keyword evidence="10" id="KW-0408">Iron</keyword>
<evidence type="ECO:0000259" key="16">
    <source>
        <dbReference type="PROSITE" id="PS50255"/>
    </source>
</evidence>
<evidence type="ECO:0000256" key="6">
    <source>
        <dbReference type="ARBA" id="ARBA00022723"/>
    </source>
</evidence>
<dbReference type="PRINTS" id="PR00075">
    <property type="entry name" value="FACDDSATRASE"/>
</dbReference>
<protein>
    <recommendedName>
        <fullName evidence="16">Cytochrome b5 heme-binding domain-containing protein</fullName>
    </recommendedName>
</protein>
<evidence type="ECO:0000256" key="14">
    <source>
        <dbReference type="SAM" id="MobiDB-lite"/>
    </source>
</evidence>
<organism evidence="17 18">
    <name type="scientific">Galdieria yellowstonensis</name>
    <dbReference type="NCBI Taxonomy" id="3028027"/>
    <lineage>
        <taxon>Eukaryota</taxon>
        <taxon>Rhodophyta</taxon>
        <taxon>Bangiophyceae</taxon>
        <taxon>Galdieriales</taxon>
        <taxon>Galdieriaceae</taxon>
        <taxon>Galdieria</taxon>
    </lineage>
</organism>
<dbReference type="Proteomes" id="UP001300502">
    <property type="component" value="Unassembled WGS sequence"/>
</dbReference>
<evidence type="ECO:0000256" key="4">
    <source>
        <dbReference type="ARBA" id="ARBA00022617"/>
    </source>
</evidence>
<keyword evidence="18" id="KW-1185">Reference proteome</keyword>
<dbReference type="PROSITE" id="PS00476">
    <property type="entry name" value="FATTY_ACID_DESATUR_1"/>
    <property type="match status" value="1"/>
</dbReference>
<dbReference type="GO" id="GO:0004768">
    <property type="term" value="F:stearoyl-CoA 9-desaturase activity"/>
    <property type="evidence" value="ECO:0007669"/>
    <property type="project" value="InterPro"/>
</dbReference>
<proteinExistence type="inferred from homology"/>
<dbReference type="Pfam" id="PF00173">
    <property type="entry name" value="Cyt-b5"/>
    <property type="match status" value="1"/>
</dbReference>
<name>A0AAV9I6G5_9RHOD</name>
<dbReference type="InterPro" id="IPR001199">
    <property type="entry name" value="Cyt_B5-like_heme/steroid-bd"/>
</dbReference>
<keyword evidence="13" id="KW-0275">Fatty acid biosynthesis</keyword>
<evidence type="ECO:0000256" key="9">
    <source>
        <dbReference type="ARBA" id="ARBA00023002"/>
    </source>
</evidence>
<dbReference type="PROSITE" id="PS00191">
    <property type="entry name" value="CYTOCHROME_B5_1"/>
    <property type="match status" value="1"/>
</dbReference>
<evidence type="ECO:0000256" key="5">
    <source>
        <dbReference type="ARBA" id="ARBA00022692"/>
    </source>
</evidence>
<dbReference type="SMART" id="SM01117">
    <property type="entry name" value="Cyt-b5"/>
    <property type="match status" value="1"/>
</dbReference>